<dbReference type="EMBL" id="AP024488">
    <property type="protein sequence ID" value="BCS97532.1"/>
    <property type="molecule type" value="Genomic_DNA"/>
</dbReference>
<proteinExistence type="predicted"/>
<organism evidence="2 3">
    <name type="scientific">Desulfoluna limicola</name>
    <dbReference type="NCBI Taxonomy" id="2810562"/>
    <lineage>
        <taxon>Bacteria</taxon>
        <taxon>Pseudomonadati</taxon>
        <taxon>Thermodesulfobacteriota</taxon>
        <taxon>Desulfobacteria</taxon>
        <taxon>Desulfobacterales</taxon>
        <taxon>Desulfolunaceae</taxon>
        <taxon>Desulfoluna</taxon>
    </lineage>
</organism>
<dbReference type="Pfam" id="PF00702">
    <property type="entry name" value="Hydrolase"/>
    <property type="match status" value="1"/>
</dbReference>
<dbReference type="InterPro" id="IPR051540">
    <property type="entry name" value="S-2-haloacid_dehalogenase"/>
</dbReference>
<reference evidence="2 3" key="1">
    <citation type="submission" date="2021-02" db="EMBL/GenBank/DDBJ databases">
        <title>Complete genome of Desulfoluna sp. strain ASN36.</title>
        <authorList>
            <person name="Takahashi A."/>
            <person name="Kojima H."/>
            <person name="Fukui M."/>
        </authorList>
    </citation>
    <scope>NUCLEOTIDE SEQUENCE [LARGE SCALE GENOMIC DNA]</scope>
    <source>
        <strain evidence="2 3">ASN36</strain>
    </source>
</reference>
<protein>
    <submittedName>
        <fullName evidence="2">Haloacid dehalogenase</fullName>
    </submittedName>
</protein>
<dbReference type="InterPro" id="IPR006439">
    <property type="entry name" value="HAD-SF_hydro_IA"/>
</dbReference>
<dbReference type="SUPFAM" id="SSF56784">
    <property type="entry name" value="HAD-like"/>
    <property type="match status" value="1"/>
</dbReference>
<keyword evidence="1" id="KW-0378">Hydrolase</keyword>
<accession>A0ABM7PJF7</accession>
<dbReference type="Gene3D" id="3.40.50.1000">
    <property type="entry name" value="HAD superfamily/HAD-like"/>
    <property type="match status" value="1"/>
</dbReference>
<evidence type="ECO:0000313" key="2">
    <source>
        <dbReference type="EMBL" id="BCS97532.1"/>
    </source>
</evidence>
<keyword evidence="3" id="KW-1185">Reference proteome</keyword>
<dbReference type="RefSeq" id="WP_236888948.1">
    <property type="nucleotide sequence ID" value="NZ_AP024488.1"/>
</dbReference>
<dbReference type="NCBIfam" id="TIGR01549">
    <property type="entry name" value="HAD-SF-IA-v1"/>
    <property type="match status" value="1"/>
</dbReference>
<dbReference type="PANTHER" id="PTHR43316:SF8">
    <property type="entry name" value="HAD FAMILY HYDROLASE"/>
    <property type="match status" value="1"/>
</dbReference>
<evidence type="ECO:0000313" key="3">
    <source>
        <dbReference type="Proteomes" id="UP001320148"/>
    </source>
</evidence>
<dbReference type="InterPro" id="IPR036412">
    <property type="entry name" value="HAD-like_sf"/>
</dbReference>
<name>A0ABM7PJF7_9BACT</name>
<dbReference type="InterPro" id="IPR023214">
    <property type="entry name" value="HAD_sf"/>
</dbReference>
<dbReference type="PANTHER" id="PTHR43316">
    <property type="entry name" value="HYDROLASE, HALOACID DELAHOGENASE-RELATED"/>
    <property type="match status" value="1"/>
</dbReference>
<dbReference type="Proteomes" id="UP001320148">
    <property type="component" value="Chromosome"/>
</dbReference>
<sequence length="173" mass="18925">MTTETKKQAILFDWGNTLMRVFEDETGPMASWSRIELLPGVRESLELLSGRYTLVLATKAADSDEVAIREALLLGGISPFIDRIFCRKNTGVAKPAPAFYLKILEELALPPSACLMVGDTLEDDVLAPRRLGMHGVHLSQSGEAPALTDWPVIHHFEELAIVAAQLLEGATAR</sequence>
<gene>
    <name evidence="2" type="ORF">DSLASN_31640</name>
</gene>
<evidence type="ECO:0000256" key="1">
    <source>
        <dbReference type="ARBA" id="ARBA00022801"/>
    </source>
</evidence>